<evidence type="ECO:0000256" key="7">
    <source>
        <dbReference type="ARBA" id="ARBA00050849"/>
    </source>
</evidence>
<feature type="region of interest" description="Disordered" evidence="14">
    <location>
        <begin position="1"/>
        <end position="24"/>
    </location>
</feature>
<comment type="catalytic activity">
    <reaction evidence="8">
        <text>serotonin + (5Z,8Z,11Z,14Z)-eicosatetraenoyl-CoA = N-[(5Z,8Z,11Z,14Z)-eicosatetraenoyl]-serotonin + CoA + H(+)</text>
        <dbReference type="Rhea" id="RHEA:51396"/>
        <dbReference type="ChEBI" id="CHEBI:15378"/>
        <dbReference type="ChEBI" id="CHEBI:57287"/>
        <dbReference type="ChEBI" id="CHEBI:57368"/>
        <dbReference type="ChEBI" id="CHEBI:132255"/>
        <dbReference type="ChEBI" id="CHEBI:350546"/>
    </reaction>
    <physiologicalReaction direction="left-to-right" evidence="8">
        <dbReference type="Rhea" id="RHEA:51397"/>
    </physiologicalReaction>
</comment>
<evidence type="ECO:0000256" key="13">
    <source>
        <dbReference type="ARBA" id="ARBA00052491"/>
    </source>
</evidence>
<dbReference type="CDD" id="cd04301">
    <property type="entry name" value="NAT_SF"/>
    <property type="match status" value="1"/>
</dbReference>
<organism evidence="16">
    <name type="scientific">Xenopsylla cheopis</name>
    <name type="common">Oriental rat flea</name>
    <name type="synonym">Pulex cheopis</name>
    <dbReference type="NCBI Taxonomy" id="163159"/>
    <lineage>
        <taxon>Eukaryota</taxon>
        <taxon>Metazoa</taxon>
        <taxon>Ecdysozoa</taxon>
        <taxon>Arthropoda</taxon>
        <taxon>Hexapoda</taxon>
        <taxon>Insecta</taxon>
        <taxon>Pterygota</taxon>
        <taxon>Neoptera</taxon>
        <taxon>Endopterygota</taxon>
        <taxon>Siphonaptera</taxon>
        <taxon>Pulicidae</taxon>
        <taxon>Xenopsyllinae</taxon>
        <taxon>Xenopsylla</taxon>
    </lineage>
</organism>
<dbReference type="EC" id="2.3.1.87" evidence="5"/>
<dbReference type="InterPro" id="IPR016181">
    <property type="entry name" value="Acyl_CoA_acyltransferase"/>
</dbReference>
<comment type="catalytic activity">
    <reaction evidence="6">
        <text>dopamine + (9Z)-octadecenoyl-CoA = N-(9Z-octadecanoyl)-dopamine + CoA + H(+)</text>
        <dbReference type="Rhea" id="RHEA:51380"/>
        <dbReference type="ChEBI" id="CHEBI:15378"/>
        <dbReference type="ChEBI" id="CHEBI:31883"/>
        <dbReference type="ChEBI" id="CHEBI:57287"/>
        <dbReference type="ChEBI" id="CHEBI:57387"/>
        <dbReference type="ChEBI" id="CHEBI:59905"/>
    </reaction>
    <physiologicalReaction direction="left-to-right" evidence="6">
        <dbReference type="Rhea" id="RHEA:51381"/>
    </physiologicalReaction>
</comment>
<evidence type="ECO:0000256" key="10">
    <source>
        <dbReference type="ARBA" id="ARBA00051823"/>
    </source>
</evidence>
<dbReference type="Pfam" id="PF13673">
    <property type="entry name" value="Acetyltransf_10"/>
    <property type="match status" value="1"/>
</dbReference>
<dbReference type="InterPro" id="IPR000182">
    <property type="entry name" value="GNAT_dom"/>
</dbReference>
<keyword evidence="1 16" id="KW-0808">Transferase</keyword>
<comment type="catalytic activity">
    <reaction evidence="9">
        <text>dopamine + acetyl-CoA = N-acetyldopamine + CoA + H(+)</text>
        <dbReference type="Rhea" id="RHEA:51388"/>
        <dbReference type="ChEBI" id="CHEBI:15378"/>
        <dbReference type="ChEBI" id="CHEBI:57287"/>
        <dbReference type="ChEBI" id="CHEBI:57288"/>
        <dbReference type="ChEBI" id="CHEBI:59905"/>
        <dbReference type="ChEBI" id="CHEBI:125678"/>
    </reaction>
    <physiologicalReaction direction="left-to-right" evidence="9">
        <dbReference type="Rhea" id="RHEA:51389"/>
    </physiologicalReaction>
</comment>
<evidence type="ECO:0000256" key="12">
    <source>
        <dbReference type="ARBA" id="ARBA00052335"/>
    </source>
</evidence>
<dbReference type="GO" id="GO:0004059">
    <property type="term" value="F:aralkylamine N-acetyltransferase activity"/>
    <property type="evidence" value="ECO:0007669"/>
    <property type="project" value="UniProtKB-EC"/>
</dbReference>
<evidence type="ECO:0000256" key="8">
    <source>
        <dbReference type="ARBA" id="ARBA00051284"/>
    </source>
</evidence>
<comment type="catalytic activity">
    <reaction evidence="10">
        <text>serotonin + (9Z)-octadecenoyl-CoA = N-(9Z-octadecenoyl)-serotonin + CoA + H(+)</text>
        <dbReference type="Rhea" id="RHEA:51392"/>
        <dbReference type="ChEBI" id="CHEBI:15378"/>
        <dbReference type="ChEBI" id="CHEBI:57287"/>
        <dbReference type="ChEBI" id="CHEBI:57387"/>
        <dbReference type="ChEBI" id="CHEBI:134064"/>
        <dbReference type="ChEBI" id="CHEBI:350546"/>
    </reaction>
    <physiologicalReaction direction="left-to-right" evidence="10">
        <dbReference type="Rhea" id="RHEA:51393"/>
    </physiologicalReaction>
</comment>
<dbReference type="SUPFAM" id="SSF55729">
    <property type="entry name" value="Acyl-CoA N-acyltransferases (Nat)"/>
    <property type="match status" value="1"/>
</dbReference>
<protein>
    <recommendedName>
        <fullName evidence="5">aralkylamine N-acetyltransferase</fullName>
        <ecNumber evidence="5">2.3.1.87</ecNumber>
    </recommendedName>
</protein>
<dbReference type="PANTHER" id="PTHR20905:SF1">
    <property type="entry name" value="AT07410P-RELATED"/>
    <property type="match status" value="1"/>
</dbReference>
<evidence type="ECO:0000256" key="3">
    <source>
        <dbReference type="ARBA" id="ARBA00037926"/>
    </source>
</evidence>
<sequence>MSPGGVQNETREQTAGHPLTKRVESVSGDVCTEPYSIQPLTAEHHERALEHLRKYFFRDEPLNVNMGLLVNEDDRCIELEEYALNSMKKGVSLMAVSERGDMVGVVINCVVEREEAKSVSDPSKDCANPKFAKILGLLHYVSQEADVFGQFPDVQRILNISILSVDSNWRGRGIARALTDATAEYAKEHAVQMLRVDCTSHFTALISERLGFHSIYRLPYAEYTKDGKPIFNPPPPHLEIKIFVHRVDEDKRRTKLNVMYH</sequence>
<comment type="similarity">
    <text evidence="4">Belongs to the acetyltransferase family. AANAT subfamily.</text>
</comment>
<evidence type="ECO:0000256" key="5">
    <source>
        <dbReference type="ARBA" id="ARBA00039114"/>
    </source>
</evidence>
<dbReference type="PANTHER" id="PTHR20905">
    <property type="entry name" value="N-ACETYLTRANSFERASE-RELATED"/>
    <property type="match status" value="1"/>
</dbReference>
<evidence type="ECO:0000256" key="1">
    <source>
        <dbReference type="ARBA" id="ARBA00022679"/>
    </source>
</evidence>
<keyword evidence="2" id="KW-0012">Acyltransferase</keyword>
<dbReference type="Gene3D" id="3.40.630.30">
    <property type="match status" value="1"/>
</dbReference>
<evidence type="ECO:0000313" key="16">
    <source>
        <dbReference type="EMBL" id="NOV47545.1"/>
    </source>
</evidence>
<feature type="domain" description="N-acetyltransferase" evidence="15">
    <location>
        <begin position="77"/>
        <end position="228"/>
    </location>
</feature>
<comment type="pathway">
    <text evidence="3">Aromatic compound metabolism; melatonin biosynthesis; melatonin from serotonin: step 1/2.</text>
</comment>
<comment type="catalytic activity">
    <reaction evidence="11">
        <text>serotonin + hexadecanoyl-CoA = N-hexadecanoyl-serotonin + CoA + H(+)</text>
        <dbReference type="Rhea" id="RHEA:51384"/>
        <dbReference type="ChEBI" id="CHEBI:15378"/>
        <dbReference type="ChEBI" id="CHEBI:57287"/>
        <dbReference type="ChEBI" id="CHEBI:57379"/>
        <dbReference type="ChEBI" id="CHEBI:134059"/>
        <dbReference type="ChEBI" id="CHEBI:350546"/>
    </reaction>
    <physiologicalReaction direction="left-to-right" evidence="11">
        <dbReference type="Rhea" id="RHEA:51385"/>
    </physiologicalReaction>
</comment>
<evidence type="ECO:0000256" key="2">
    <source>
        <dbReference type="ARBA" id="ARBA00023315"/>
    </source>
</evidence>
<dbReference type="PROSITE" id="PS51186">
    <property type="entry name" value="GNAT"/>
    <property type="match status" value="1"/>
</dbReference>
<reference evidence="16" key="1">
    <citation type="submission" date="2020-03" db="EMBL/GenBank/DDBJ databases">
        <title>Transcriptomic Profiling of the Digestive Tract of the Rat Flea, Xenopsylla cheopis, Following Blood Feeding and Infection with Yersinia pestis.</title>
        <authorList>
            <person name="Bland D.M."/>
            <person name="Martens C.A."/>
            <person name="Virtaneva K."/>
            <person name="Kanakabandi K."/>
            <person name="Long D."/>
            <person name="Rosenke R."/>
            <person name="Saturday G.A."/>
            <person name="Hoyt F.H."/>
            <person name="Bruno D.P."/>
            <person name="Ribeiro J.M.C."/>
            <person name="Hinnebusch J."/>
        </authorList>
    </citation>
    <scope>NUCLEOTIDE SEQUENCE</scope>
</reference>
<evidence type="ECO:0000256" key="14">
    <source>
        <dbReference type="SAM" id="MobiDB-lite"/>
    </source>
</evidence>
<comment type="catalytic activity">
    <reaction evidence="12">
        <text>dopamine + hexadecanoyl-CoA = N-hexadecanoyl-dopamine + CoA + H(+)</text>
        <dbReference type="Rhea" id="RHEA:51376"/>
        <dbReference type="ChEBI" id="CHEBI:15378"/>
        <dbReference type="ChEBI" id="CHEBI:57287"/>
        <dbReference type="ChEBI" id="CHEBI:57379"/>
        <dbReference type="ChEBI" id="CHEBI:59905"/>
        <dbReference type="ChEBI" id="CHEBI:134058"/>
    </reaction>
    <physiologicalReaction direction="left-to-right" evidence="12">
        <dbReference type="Rhea" id="RHEA:51377"/>
    </physiologicalReaction>
</comment>
<evidence type="ECO:0000256" key="11">
    <source>
        <dbReference type="ARBA" id="ARBA00052178"/>
    </source>
</evidence>
<name>A0A6M2DMM6_XENCH</name>
<comment type="catalytic activity">
    <reaction evidence="7">
        <text>serotonin + octadecanoyl-CoA = N-octadecanoyl-serotonin + CoA + H(+)</text>
        <dbReference type="Rhea" id="RHEA:51400"/>
        <dbReference type="ChEBI" id="CHEBI:15378"/>
        <dbReference type="ChEBI" id="CHEBI:57287"/>
        <dbReference type="ChEBI" id="CHEBI:57394"/>
        <dbReference type="ChEBI" id="CHEBI:134065"/>
        <dbReference type="ChEBI" id="CHEBI:350546"/>
    </reaction>
    <physiologicalReaction direction="left-to-right" evidence="7">
        <dbReference type="Rhea" id="RHEA:51401"/>
    </physiologicalReaction>
</comment>
<dbReference type="AlphaFoldDB" id="A0A6M2DMM6"/>
<evidence type="ECO:0000256" key="6">
    <source>
        <dbReference type="ARBA" id="ARBA00050189"/>
    </source>
</evidence>
<accession>A0A6M2DMM6</accession>
<evidence type="ECO:0000259" key="15">
    <source>
        <dbReference type="PROSITE" id="PS51186"/>
    </source>
</evidence>
<evidence type="ECO:0000256" key="9">
    <source>
        <dbReference type="ARBA" id="ARBA00051711"/>
    </source>
</evidence>
<dbReference type="EMBL" id="GIIL01003819">
    <property type="protein sequence ID" value="NOV47545.1"/>
    <property type="molecule type" value="Transcribed_RNA"/>
</dbReference>
<dbReference type="FunFam" id="3.40.630.30:FF:000046">
    <property type="entry name" value="Dopamine N-acetyltransferase"/>
    <property type="match status" value="1"/>
</dbReference>
<proteinExistence type="inferred from homology"/>
<evidence type="ECO:0000256" key="4">
    <source>
        <dbReference type="ARBA" id="ARBA00038182"/>
    </source>
</evidence>
<comment type="catalytic activity">
    <reaction evidence="13">
        <text>serotonin + acetyl-CoA = N-acetylserotonin + CoA + H(+)</text>
        <dbReference type="Rhea" id="RHEA:25217"/>
        <dbReference type="ChEBI" id="CHEBI:15378"/>
        <dbReference type="ChEBI" id="CHEBI:17697"/>
        <dbReference type="ChEBI" id="CHEBI:57287"/>
        <dbReference type="ChEBI" id="CHEBI:57288"/>
        <dbReference type="ChEBI" id="CHEBI:350546"/>
        <dbReference type="EC" id="2.3.1.87"/>
    </reaction>
    <physiologicalReaction direction="left-to-right" evidence="13">
        <dbReference type="Rhea" id="RHEA:25218"/>
    </physiologicalReaction>
</comment>